<protein>
    <submittedName>
        <fullName evidence="1">Uncharacterized protein</fullName>
    </submittedName>
</protein>
<reference evidence="1 2" key="1">
    <citation type="submission" date="2023-08" db="EMBL/GenBank/DDBJ databases">
        <title>The draft genome sequence of Paracraurococcus sp. LOR1-02.</title>
        <authorList>
            <person name="Kingkaew E."/>
            <person name="Tanasupawat S."/>
        </authorList>
    </citation>
    <scope>NUCLEOTIDE SEQUENCE [LARGE SCALE GENOMIC DNA]</scope>
    <source>
        <strain evidence="1 2">LOR1-02</strain>
    </source>
</reference>
<dbReference type="Proteomes" id="UP001243009">
    <property type="component" value="Unassembled WGS sequence"/>
</dbReference>
<accession>A0ABT9EDL0</accession>
<evidence type="ECO:0000313" key="2">
    <source>
        <dbReference type="Proteomes" id="UP001243009"/>
    </source>
</evidence>
<proteinExistence type="predicted"/>
<comment type="caution">
    <text evidence="1">The sequence shown here is derived from an EMBL/GenBank/DDBJ whole genome shotgun (WGS) entry which is preliminary data.</text>
</comment>
<organism evidence="1 2">
    <name type="scientific">Paracraurococcus lichenis</name>
    <dbReference type="NCBI Taxonomy" id="3064888"/>
    <lineage>
        <taxon>Bacteria</taxon>
        <taxon>Pseudomonadati</taxon>
        <taxon>Pseudomonadota</taxon>
        <taxon>Alphaproteobacteria</taxon>
        <taxon>Acetobacterales</taxon>
        <taxon>Roseomonadaceae</taxon>
        <taxon>Paracraurococcus</taxon>
    </lineage>
</organism>
<dbReference type="RefSeq" id="WP_305109155.1">
    <property type="nucleotide sequence ID" value="NZ_JAUTWS010000213.1"/>
</dbReference>
<gene>
    <name evidence="1" type="ORF">Q7A36_38880</name>
</gene>
<keyword evidence="2" id="KW-1185">Reference proteome</keyword>
<evidence type="ECO:0000313" key="1">
    <source>
        <dbReference type="EMBL" id="MDO9714322.1"/>
    </source>
</evidence>
<dbReference type="EMBL" id="JAUTWS010000213">
    <property type="protein sequence ID" value="MDO9714322.1"/>
    <property type="molecule type" value="Genomic_DNA"/>
</dbReference>
<sequence>MPQAEAVRLLTRRQWREGDVAALRAVADRLGLDVPLEGLGL</sequence>
<name>A0ABT9EDL0_9PROT</name>